<evidence type="ECO:0000313" key="2">
    <source>
        <dbReference type="EMBL" id="CAB3251425.1"/>
    </source>
</evidence>
<comment type="caution">
    <text evidence="2">The sequence shown here is derived from an EMBL/GenBank/DDBJ whole genome shotgun (WGS) entry which is preliminary data.</text>
</comment>
<gene>
    <name evidence="2" type="ORF">APLA_LOCUS13025</name>
    <name evidence="3" type="ORF">APLA_LOCUS16727</name>
</gene>
<feature type="region of interest" description="Disordered" evidence="1">
    <location>
        <begin position="100"/>
        <end position="120"/>
    </location>
</feature>
<dbReference type="Proteomes" id="UP000494256">
    <property type="component" value="Unassembled WGS sequence"/>
</dbReference>
<evidence type="ECO:0000313" key="5">
    <source>
        <dbReference type="Proteomes" id="UP000494256"/>
    </source>
</evidence>
<accession>A0A8S1ASW9</accession>
<evidence type="ECO:0000256" key="1">
    <source>
        <dbReference type="SAM" id="MobiDB-lite"/>
    </source>
</evidence>
<organism evidence="2 4">
    <name type="scientific">Arctia plantaginis</name>
    <name type="common">Wood tiger moth</name>
    <name type="synonym">Phalaena plantaginis</name>
    <dbReference type="NCBI Taxonomy" id="874455"/>
    <lineage>
        <taxon>Eukaryota</taxon>
        <taxon>Metazoa</taxon>
        <taxon>Ecdysozoa</taxon>
        <taxon>Arthropoda</taxon>
        <taxon>Hexapoda</taxon>
        <taxon>Insecta</taxon>
        <taxon>Pterygota</taxon>
        <taxon>Neoptera</taxon>
        <taxon>Endopterygota</taxon>
        <taxon>Lepidoptera</taxon>
        <taxon>Glossata</taxon>
        <taxon>Ditrysia</taxon>
        <taxon>Noctuoidea</taxon>
        <taxon>Erebidae</taxon>
        <taxon>Arctiinae</taxon>
        <taxon>Arctia</taxon>
    </lineage>
</organism>
<dbReference type="Proteomes" id="UP000494106">
    <property type="component" value="Unassembled WGS sequence"/>
</dbReference>
<dbReference type="EMBL" id="CADEBC010000550">
    <property type="protein sequence ID" value="CAB3251425.1"/>
    <property type="molecule type" value="Genomic_DNA"/>
</dbReference>
<proteinExistence type="predicted"/>
<dbReference type="OrthoDB" id="7439343at2759"/>
<evidence type="ECO:0000313" key="3">
    <source>
        <dbReference type="EMBL" id="CAB3259766.1"/>
    </source>
</evidence>
<dbReference type="EMBL" id="CADEBD010000745">
    <property type="protein sequence ID" value="CAB3259766.1"/>
    <property type="molecule type" value="Genomic_DNA"/>
</dbReference>
<sequence length="120" mass="13790">MKSKHPRRHNAIEMNEDGQPNRRYTETDEVSVIARGRACVRTVQYRHSEVMKSVGRSHIQRCVRAAAAQAMYDPCYYVPPMSTRAPIICKTLTRALPRLIGQTRTKEDERSRSTVTRSQS</sequence>
<protein>
    <submittedName>
        <fullName evidence="2">Uncharacterized protein</fullName>
    </submittedName>
</protein>
<dbReference type="AlphaFoldDB" id="A0A8S1ASW9"/>
<name>A0A8S1ASW9_ARCPL</name>
<keyword evidence="4" id="KW-1185">Reference proteome</keyword>
<reference evidence="4 5" key="1">
    <citation type="submission" date="2020-04" db="EMBL/GenBank/DDBJ databases">
        <authorList>
            <person name="Wallbank WR R."/>
            <person name="Pardo Diaz C."/>
            <person name="Kozak K."/>
            <person name="Martin S."/>
            <person name="Jiggins C."/>
            <person name="Moest M."/>
            <person name="Warren A I."/>
            <person name="Byers J.R.P. K."/>
            <person name="Montejo-Kovacevich G."/>
            <person name="Yen C E."/>
        </authorList>
    </citation>
    <scope>NUCLEOTIDE SEQUENCE [LARGE SCALE GENOMIC DNA]</scope>
</reference>
<feature type="region of interest" description="Disordered" evidence="1">
    <location>
        <begin position="1"/>
        <end position="25"/>
    </location>
</feature>
<evidence type="ECO:0000313" key="4">
    <source>
        <dbReference type="Proteomes" id="UP000494106"/>
    </source>
</evidence>